<protein>
    <submittedName>
        <fullName evidence="2">Uncharacterized protein</fullName>
    </submittedName>
</protein>
<keyword evidence="1" id="KW-1133">Transmembrane helix</keyword>
<proteinExistence type="predicted"/>
<name>A0A0F9D976_9ZZZZ</name>
<dbReference type="EMBL" id="LAZR01040498">
    <property type="protein sequence ID" value="KKL14336.1"/>
    <property type="molecule type" value="Genomic_DNA"/>
</dbReference>
<evidence type="ECO:0000313" key="2">
    <source>
        <dbReference type="EMBL" id="KKL14336.1"/>
    </source>
</evidence>
<keyword evidence="1" id="KW-0472">Membrane</keyword>
<gene>
    <name evidence="2" type="ORF">LCGC14_2516700</name>
</gene>
<accession>A0A0F9D976</accession>
<organism evidence="2">
    <name type="scientific">marine sediment metagenome</name>
    <dbReference type="NCBI Taxonomy" id="412755"/>
    <lineage>
        <taxon>unclassified sequences</taxon>
        <taxon>metagenomes</taxon>
        <taxon>ecological metagenomes</taxon>
    </lineage>
</organism>
<comment type="caution">
    <text evidence="2">The sequence shown here is derived from an EMBL/GenBank/DDBJ whole genome shotgun (WGS) entry which is preliminary data.</text>
</comment>
<feature type="transmembrane region" description="Helical" evidence="1">
    <location>
        <begin position="92"/>
        <end position="111"/>
    </location>
</feature>
<reference evidence="2" key="1">
    <citation type="journal article" date="2015" name="Nature">
        <title>Complex archaea that bridge the gap between prokaryotes and eukaryotes.</title>
        <authorList>
            <person name="Spang A."/>
            <person name="Saw J.H."/>
            <person name="Jorgensen S.L."/>
            <person name="Zaremba-Niedzwiedzka K."/>
            <person name="Martijn J."/>
            <person name="Lind A.E."/>
            <person name="van Eijk R."/>
            <person name="Schleper C."/>
            <person name="Guy L."/>
            <person name="Ettema T.J."/>
        </authorList>
    </citation>
    <scope>NUCLEOTIDE SEQUENCE</scope>
</reference>
<feature type="transmembrane region" description="Helical" evidence="1">
    <location>
        <begin position="64"/>
        <end position="86"/>
    </location>
</feature>
<sequence>VWFATEDRVKSAKMKIVYDDIGSLNLGDNNIHFKGKKQAIDIDKRNIKEVSLTEQSSNKIVKIIYGYPSMVIRFVLVWIGVIIMAFILKHPFFIFLSFAYPVGGLGFLRLYSMALKGKWILIDSEDADGNINRFYFADGSLLGWAGLFGGTKKVYQSLNAMLENSSNPVRQ</sequence>
<evidence type="ECO:0000256" key="1">
    <source>
        <dbReference type="SAM" id="Phobius"/>
    </source>
</evidence>
<keyword evidence="1" id="KW-0812">Transmembrane</keyword>
<feature type="non-terminal residue" evidence="2">
    <location>
        <position position="1"/>
    </location>
</feature>
<dbReference type="AlphaFoldDB" id="A0A0F9D976"/>